<dbReference type="EMBL" id="AHHD01000523">
    <property type="protein sequence ID" value="EKG10328.1"/>
    <property type="molecule type" value="Genomic_DNA"/>
</dbReference>
<feature type="domain" description="Peroxin/Ferlin" evidence="3">
    <location>
        <begin position="234"/>
        <end position="270"/>
    </location>
</feature>
<accession>K2R7L1</accession>
<dbReference type="GO" id="GO:0016020">
    <property type="term" value="C:membrane"/>
    <property type="evidence" value="ECO:0007669"/>
    <property type="project" value="InterPro"/>
</dbReference>
<feature type="region of interest" description="Disordered" evidence="2">
    <location>
        <begin position="1"/>
        <end position="67"/>
    </location>
</feature>
<dbReference type="eggNOG" id="ENOG502S2MG">
    <property type="taxonomic scope" value="Eukaryota"/>
</dbReference>
<dbReference type="SMART" id="SM00694">
    <property type="entry name" value="DysFC"/>
    <property type="match status" value="1"/>
</dbReference>
<feature type="region of interest" description="Disordered" evidence="2">
    <location>
        <begin position="106"/>
        <end position="139"/>
    </location>
</feature>
<evidence type="ECO:0000259" key="3">
    <source>
        <dbReference type="SMART" id="SM00694"/>
    </source>
</evidence>
<feature type="compositionally biased region" description="Basic and acidic residues" evidence="2">
    <location>
        <begin position="10"/>
        <end position="39"/>
    </location>
</feature>
<feature type="compositionally biased region" description="Basic and acidic residues" evidence="2">
    <location>
        <begin position="477"/>
        <end position="491"/>
    </location>
</feature>
<feature type="compositionally biased region" description="Acidic residues" evidence="2">
    <location>
        <begin position="492"/>
        <end position="502"/>
    </location>
</feature>
<dbReference type="Proteomes" id="UP000007129">
    <property type="component" value="Unassembled WGS sequence"/>
</dbReference>
<dbReference type="InParanoid" id="K2R7L1"/>
<proteinExistence type="predicted"/>
<dbReference type="HOGENOM" id="CLU_028361_1_0_1"/>
<gene>
    <name evidence="4" type="ORF">MPH_12609</name>
</gene>
<comment type="caution">
    <text evidence="4">The sequence shown here is derived from an EMBL/GenBank/DDBJ whole genome shotgun (WGS) entry which is preliminary data.</text>
</comment>
<reference evidence="4 5" key="1">
    <citation type="journal article" date="2012" name="BMC Genomics">
        <title>Tools to kill: Genome of one of the most destructive plant pathogenic fungi Macrophomina phaseolina.</title>
        <authorList>
            <person name="Islam M.S."/>
            <person name="Haque M.S."/>
            <person name="Islam M.M."/>
            <person name="Emdad E.M."/>
            <person name="Halim A."/>
            <person name="Hossen Q.M.M."/>
            <person name="Hossain M.Z."/>
            <person name="Ahmed B."/>
            <person name="Rahim S."/>
            <person name="Rahman M.S."/>
            <person name="Alam M.M."/>
            <person name="Hou S."/>
            <person name="Wan X."/>
            <person name="Saito J.A."/>
            <person name="Alam M."/>
        </authorList>
    </citation>
    <scope>NUCLEOTIDE SEQUENCE [LARGE SCALE GENOMIC DNA]</scope>
    <source>
        <strain evidence="4 5">MS6</strain>
    </source>
</reference>
<dbReference type="AlphaFoldDB" id="K2R7L1"/>
<feature type="compositionally biased region" description="Basic and acidic residues" evidence="2">
    <location>
        <begin position="121"/>
        <end position="139"/>
    </location>
</feature>
<dbReference type="InterPro" id="IPR006614">
    <property type="entry name" value="Peroxin/Ferlin"/>
</dbReference>
<feature type="compositionally biased region" description="Basic and acidic residues" evidence="2">
    <location>
        <begin position="533"/>
        <end position="543"/>
    </location>
</feature>
<dbReference type="STRING" id="1126212.K2R7L1"/>
<dbReference type="VEuPathDB" id="FungiDB:MPH_12609"/>
<dbReference type="OrthoDB" id="72441at2759"/>
<organism evidence="4 5">
    <name type="scientific">Macrophomina phaseolina (strain MS6)</name>
    <name type="common">Charcoal rot fungus</name>
    <dbReference type="NCBI Taxonomy" id="1126212"/>
    <lineage>
        <taxon>Eukaryota</taxon>
        <taxon>Fungi</taxon>
        <taxon>Dikarya</taxon>
        <taxon>Ascomycota</taxon>
        <taxon>Pezizomycotina</taxon>
        <taxon>Dothideomycetes</taxon>
        <taxon>Dothideomycetes incertae sedis</taxon>
        <taxon>Botryosphaeriales</taxon>
        <taxon>Botryosphaeriaceae</taxon>
        <taxon>Macrophomina</taxon>
    </lineage>
</organism>
<evidence type="ECO:0000256" key="1">
    <source>
        <dbReference type="SAM" id="Coils"/>
    </source>
</evidence>
<keyword evidence="1" id="KW-0175">Coiled coil</keyword>
<evidence type="ECO:0000313" key="4">
    <source>
        <dbReference type="EMBL" id="EKG10328.1"/>
    </source>
</evidence>
<feature type="region of interest" description="Disordered" evidence="2">
    <location>
        <begin position="455"/>
        <end position="543"/>
    </location>
</feature>
<evidence type="ECO:0000313" key="5">
    <source>
        <dbReference type="Proteomes" id="UP000007129"/>
    </source>
</evidence>
<evidence type="ECO:0000256" key="2">
    <source>
        <dbReference type="SAM" id="MobiDB-lite"/>
    </source>
</evidence>
<sequence length="543" mass="61910">MPLLSLASSRNDDADEVAKYDHQIQLEDHTKSYEGDKTPSEPSSGAQTPLEPRQSRRLNRSSIREDLVKRGLARQKYARWQQDRFESAGGPSASTDTGLVQIDAKSAQLRSEETEVNAETSNKDGEAMSRKKSKLERGKNRVKGLVNSKRLIQQSKEEDAVVDVLYENQRGSFFFGIPLFSSKSLLNFDPAAWVDGKFKAVPVNITNAAVPDPSWDWAWPSWYVDMSHDVDEEGWQYSFSFRHGFAWHGTHPWFHSFVRRRRWLRKRVRKGAAAKGHPDPKHFSDAHMLTSEYFTIHPPKKRSNYAIESSTRSSSLARFNSQDAAEQQDDEISDIPKLIRRLKRASVDREKIVLVRRFLDEGGEELYYLAEQMPAIMSLLVFQSSRRQLLSLLFQHFEAASAHRQAHRERDQQESDQESRNIDNLLNALHAADKECRKLEYWSDIRHITMRGDSVGAVDENHGWGRGWEGLDNSGPGEKDEAGTERFKEEGTPEQEQSDNESEAGREKEDALNEQQTESAAAKQNGHEQSNGLRDKGKGKAEL</sequence>
<protein>
    <submittedName>
        <fullName evidence="4">Ferlin/Peroxisome membrane</fullName>
    </submittedName>
</protein>
<feature type="coiled-coil region" evidence="1">
    <location>
        <begin position="408"/>
        <end position="435"/>
    </location>
</feature>
<name>K2R7L1_MACPH</name>